<keyword evidence="3" id="KW-1185">Reference proteome</keyword>
<evidence type="ECO:0000256" key="1">
    <source>
        <dbReference type="SAM" id="MobiDB-lite"/>
    </source>
</evidence>
<dbReference type="AlphaFoldDB" id="A0A0D3JGY0"/>
<evidence type="ECO:0000313" key="2">
    <source>
        <dbReference type="EnsemblProtists" id="EOD22765"/>
    </source>
</evidence>
<accession>A0A0D3JGY0</accession>
<dbReference type="GeneID" id="17268312"/>
<proteinExistence type="predicted"/>
<dbReference type="Proteomes" id="UP000013827">
    <property type="component" value="Unassembled WGS sequence"/>
</dbReference>
<reference evidence="2" key="2">
    <citation type="submission" date="2024-10" db="UniProtKB">
        <authorList>
            <consortium name="EnsemblProtists"/>
        </authorList>
    </citation>
    <scope>IDENTIFICATION</scope>
</reference>
<dbReference type="PaxDb" id="2903-EOD22765"/>
<feature type="compositionally biased region" description="Acidic residues" evidence="1">
    <location>
        <begin position="56"/>
        <end position="65"/>
    </location>
</feature>
<protein>
    <submittedName>
        <fullName evidence="2">Uncharacterized protein</fullName>
    </submittedName>
</protein>
<dbReference type="KEGG" id="ehx:EMIHUDRAFT_432032"/>
<dbReference type="EnsemblProtists" id="EOD22765">
    <property type="protein sequence ID" value="EOD22765"/>
    <property type="gene ID" value="EMIHUDRAFT_432032"/>
</dbReference>
<sequence>MVDRIVDRLADVMMGVESSPAAPAERSALRASAMELDDLESGLRSASSGESLGESEPAEDSTESELSERAESSPGPSRSSRLRRLSSKIRSLSSPRLW</sequence>
<reference evidence="3" key="1">
    <citation type="journal article" date="2013" name="Nature">
        <title>Pan genome of the phytoplankton Emiliania underpins its global distribution.</title>
        <authorList>
            <person name="Read B.A."/>
            <person name="Kegel J."/>
            <person name="Klute M.J."/>
            <person name="Kuo A."/>
            <person name="Lefebvre S.C."/>
            <person name="Maumus F."/>
            <person name="Mayer C."/>
            <person name="Miller J."/>
            <person name="Monier A."/>
            <person name="Salamov A."/>
            <person name="Young J."/>
            <person name="Aguilar M."/>
            <person name="Claverie J.M."/>
            <person name="Frickenhaus S."/>
            <person name="Gonzalez K."/>
            <person name="Herman E.K."/>
            <person name="Lin Y.C."/>
            <person name="Napier J."/>
            <person name="Ogata H."/>
            <person name="Sarno A.F."/>
            <person name="Shmutz J."/>
            <person name="Schroeder D."/>
            <person name="de Vargas C."/>
            <person name="Verret F."/>
            <person name="von Dassow P."/>
            <person name="Valentin K."/>
            <person name="Van de Peer Y."/>
            <person name="Wheeler G."/>
            <person name="Dacks J.B."/>
            <person name="Delwiche C.F."/>
            <person name="Dyhrman S.T."/>
            <person name="Glockner G."/>
            <person name="John U."/>
            <person name="Richards T."/>
            <person name="Worden A.Z."/>
            <person name="Zhang X."/>
            <person name="Grigoriev I.V."/>
            <person name="Allen A.E."/>
            <person name="Bidle K."/>
            <person name="Borodovsky M."/>
            <person name="Bowler C."/>
            <person name="Brownlee C."/>
            <person name="Cock J.M."/>
            <person name="Elias M."/>
            <person name="Gladyshev V.N."/>
            <person name="Groth M."/>
            <person name="Guda C."/>
            <person name="Hadaegh A."/>
            <person name="Iglesias-Rodriguez M.D."/>
            <person name="Jenkins J."/>
            <person name="Jones B.M."/>
            <person name="Lawson T."/>
            <person name="Leese F."/>
            <person name="Lindquist E."/>
            <person name="Lobanov A."/>
            <person name="Lomsadze A."/>
            <person name="Malik S.B."/>
            <person name="Marsh M.E."/>
            <person name="Mackinder L."/>
            <person name="Mock T."/>
            <person name="Mueller-Roeber B."/>
            <person name="Pagarete A."/>
            <person name="Parker M."/>
            <person name="Probert I."/>
            <person name="Quesneville H."/>
            <person name="Raines C."/>
            <person name="Rensing S.A."/>
            <person name="Riano-Pachon D.M."/>
            <person name="Richier S."/>
            <person name="Rokitta S."/>
            <person name="Shiraiwa Y."/>
            <person name="Soanes D.M."/>
            <person name="van der Giezen M."/>
            <person name="Wahlund T.M."/>
            <person name="Williams B."/>
            <person name="Wilson W."/>
            <person name="Wolfe G."/>
            <person name="Wurch L.L."/>
        </authorList>
    </citation>
    <scope>NUCLEOTIDE SEQUENCE</scope>
</reference>
<feature type="compositionally biased region" description="Low complexity" evidence="1">
    <location>
        <begin position="42"/>
        <end position="55"/>
    </location>
</feature>
<feature type="region of interest" description="Disordered" evidence="1">
    <location>
        <begin position="35"/>
        <end position="98"/>
    </location>
</feature>
<evidence type="ECO:0000313" key="3">
    <source>
        <dbReference type="Proteomes" id="UP000013827"/>
    </source>
</evidence>
<organism evidence="2 3">
    <name type="scientific">Emiliania huxleyi (strain CCMP1516)</name>
    <dbReference type="NCBI Taxonomy" id="280463"/>
    <lineage>
        <taxon>Eukaryota</taxon>
        <taxon>Haptista</taxon>
        <taxon>Haptophyta</taxon>
        <taxon>Prymnesiophyceae</taxon>
        <taxon>Isochrysidales</taxon>
        <taxon>Noelaerhabdaceae</taxon>
        <taxon>Emiliania</taxon>
    </lineage>
</organism>
<dbReference type="HOGENOM" id="CLU_2502655_0_0_1"/>
<feature type="compositionally biased region" description="Low complexity" evidence="1">
    <location>
        <begin position="88"/>
        <end position="98"/>
    </location>
</feature>
<name>A0A0D3JGY0_EMIH1</name>
<dbReference type="RefSeq" id="XP_005775194.1">
    <property type="nucleotide sequence ID" value="XM_005775137.1"/>
</dbReference>